<evidence type="ECO:0000256" key="1">
    <source>
        <dbReference type="ARBA" id="ARBA00004167"/>
    </source>
</evidence>
<sequence length="4127" mass="450383">MPGRWPYFLFPGVQSSPRVLQVTPQYGSISGATRLTIEGQGFAQKNQFNYGEGNNHLGNTVQLVSQTRSIPCDVEKDSSHENQITCYTRGMPEENYLVQVSVDGVPVTETCGWCTFYPTIYRTPTITSITPLTGLPGTLITIKGKIYTDVYGSNTDLSLTGRNVRVLRVYIGGMPCELLIPILIVCKYGLQLEYNDWGTMICRMTGTYVGNHNLTFILDSDYGRSLPDNAYFVSSLNKLAMFQSYAEVSGISPAEGSMEGGTILTINGQYFDQTDSPAKVLVGGQNCPVLSLSNHKITCRAPAYLTSNITVFPGGRGLKLETWNNSSPKQLDEILAYTESNPGYNVTWVDSASYTWPVEWDHFVARFSGFMIPTETDKYRFYIKGDDCYALYFSNTGHPKDKVRIADYDTSQQSDILPLVKGKAYYIEILLMEYGGVASVEVGMFKEKSIFSTEQTSNAIKEVQVIKTTYNVLEEKQVLSFENWTTGSPVNETQRVTVKSSCFDAGNCVSMNYQLVYNSERTVPIPVTASAEEVQKALNTLWSVKPDTVQVTKADINQGSVYTITFQSQRGDFDDLQYKAVDSINITVEEVTKGKPSLTTFTMVWDGVLSEPLTYNATADEVKNALEEMVSAKCPSEFTEYTEGLDVKYFRDYETGWYQWGTLESKTDAFCGRFYLKNPYLLYNAEDISPSGQAYGDVRWQYTCIDLLLPLQDMYSGTNYLLQRMYIFKASSDFYVDTVYIGKKMKSQSTDVLTSRRAPALASRGIFVEQIKVNKAPSSGSYLYDVSVKPYSCGHDLPLLGVAFAQNVSNTTGDEVLYQGFNLDAGAGVRVKRLQPASPPVSGTFDVEIYGKQIHGLSVNVSEADLQYALQGIPEMGLVQVTRSGDCKGYTWTVTWMTKTGHQPLIQINNVSANGLSVSIAAYVVKKGGLLIPQILGDMLRVPHAKPQVQVFINDIPSYCSSDCGYQWKSTKTPVVSGISPTEGSFHEQTILTITGSSLSSNSVNASAKVYVGTVECTVTKLSDNGITCKVGNASAGSFPVSVYVEELGLAQNANNLTNFTYKMGVTQISPTEGSTAGGTVLTISGYGFGQDAVVMINDNPCVVIDASLDELKCKTPAGTLGPVNLTVNVKKMGAVLESSPFTYTDTMTPVITLISPQNTSVMGNKTLTIEGSALSISGSVLIGNTECKIVEWLNSSITCSLPKLPPGLYSIQVQVGNRGYASISSGVNASIEYVLQVTYVSPLQGSLYGGTKITVTGSGFSTNAEDNQITLENTDCKVTSASQNQLECVVQSTGNSHTITNLGIDPDYGVGYAWTPSSLEVFVGDTVQWQWQAPSFVKEMGYRVFSVSNPSDTNYDGSGFTSGNRKTASGSFKYSFMLPGTYYYSSGYVNTQNNIFMQGAITVKPIPDNKKKLYISVGGIEAKYKPIPPYIERTVADCPETVPLCNQTSNETATGDGILFQFSSCFSPTVTNISPSKGTIYDAISIKGTGFSSTKCADEVTIGGHPCKMINSTTTEIICVLNPENVMNIGFAELVSVRVNNLGTAITTITNEFGRRFVLLPTVDSIRPSVGATTGKTRVTIQGSGFSTPADSITVAVAGMACSVVSVNYTSITCDTSPADATEGEVRVSVNNYLASCNSSCHFQYNASSNPSVSSVSPNSINSSSTILSINGTGFGDLLEDVEVFIGSLRFQPSAVTDAQITCPIGALPAGNYNLKVVVMSKGLASGNIMVSSQTVASLTPSSGSIKGGTTLNITGNGFVPGNTTVTVGNSPCSIIFETPSKIMCLTPPHDAGTAAVKIMALSVAYPELHFNYAIQDTPKITTMSPSSGLSGTNITITGSGFGSILEDTSVAIDNVKCTLATISNTQIVCSVGNHAGGTFPVVLHNAVKGYADSSASFKYEMSLVAVTPKEGSFGGGAILTLEGAGFDQQSSRVFVCDSECNVDRHNSTSISLICEVPPSNGTGPQQDCDVLVSNGNENETLSNIFSYKSSLTHVITDVSPRRGGTAGGTKLTISGSGFSSNMNDIKVTIGRTLCEIESASSTQITCITDQHLHSEQTKVKVYIGTNGIAKLDNADFFYIDVWSSKYTWGGESPPEQGSFAVVTKGQTILLDTSTPVLKMLLIQGGTLVFDEADIELQSENILITDGGVLQIGTEDAPFQHKAIITLHGHLRSIELPVYGAKTLAVREGILDLHGMPVPVTWTRLAKTADKGSSTLVLQQAVTWKARDEIVIASTGDRHSQKENELMKIESVSVDGKTLTLAEPLKYQHLGVSITLPDGTVFEARAEVGLLTRNIVVRGSTNIEWNDKIEACPDEFNTGEFATQTCFQGKFGEEIGSDQFGGCIMFHAPRPSESLAIGRIEYVEVFHAGQAFRLGRYPIHWHLMGDLKFKSYVRGCGIHQTYNRAVTIHNTHNLLVEKNVIYDIMGGAFFIEDGIETGNILQYNLAVFVRQSTSLLNDDVTPAAFWVTNPNNIIRHNVAAGGTHFGFWYRMHDHPDGPSFNHNICQKRVPLGEFFNNTVHSQGWFGLWIFQEYFPVKKGSCDSTVPEPAQFNFLTTWNCEKGAEWVNVGAIHFNNFLMVNNEKAGIEMKRVFNSFVDGWGANGAMIKNATIAGYVDELSSDCTSKGIILPFNEGLTVTSVKFMNFNHSSCAAIGVTSIAGKCVDRCGGWGAKFNEVEYFNTPNKAAFRWEHEVVLIDSDGSLTRKGIANYKVVPKSSLLDPSHCSQEADWSVGFPGSVCDSTVKFHRLAFNNPSPASLEGKNVILTDLHGTSIIPYLNKRLTHAPGWMALIPDANMFNWYFENADQITDIAYRATFYGFKQEDYVIISHNFTQHAEMFRIIDTRNKSAEPLSWDKNVNGDWYVQANTTTLSYIVSGKTSMSRHREASVDPSMSDENVEFKVYTCFFNCNPSVPPDIPLPPNKKPAHFVLWSNDSFWKSSAENNYAVPTKESDVVIPAEYWVILDIDTPPLNKLTIHGVLEVDSEIYSKSFAASNVTGKIVMKATYISIQGGKLIAGQPDSPFKGELDIVLRGTHKTIEWPLLDQPNQGAKVLGVFGTLELHGMPHSIYRTKLASTASVGSTNLSLVDAVDWKEGDDIVITTTSYDSWQTETRKIRMISKDGLILTLNASLTYSHIGEITYGVPATDQTYTLASDVGLLTRNIKIIGEDYPDWYTESFGARVLVGSIWTNDDTEYRGIARIKDVEFYHSGQFGYSDYNDPRYSVAFTNLGENDDLSYVKGCAFHHGFSPAIGVFGTHGLNIEDNIIYFTAGEGIRIGGNRNRIRRNLVTLTVWPGAWHGRQETNNIEWHAAIKINEGQSNVLQDNIVAGFERVGYRIDGEPCPGTSNPAEAWHNNEAHGGLFGVYMNKDGIADCSYVQGFTIWKCWDYGIYFQTYTSVHISNVTLVDNGMGIIPLIYEPPSLSHMYSNKTVQIEKSLIVGNSPNFDCSDVVKNEDPNIKLSTSHRSPRPPTGGRTGICWPTFSSAHNHAPEAPHAGLMSYNAISGLMTVTDSTFVGFKSVCSGQINVIFITNPSNEDLHHPVHVKGITMFNGSENAMVFIHRPDVNMVNPSDCVDMDCDAKKKTMLKDLDGSFLGGIGAVIPQSEFEWNGDKRHGLGDYRIPSVMLTDLNGGRIPVKQIAPNKGIIRDSKCTYMPSWQSYKCLSLDYEMLVIESMDSDTETRRLSPVAVLGDGYIDLINGPQDHGWCAGYTCQKRVSLFHSIVATNKSYDIYFTSTSPQNLRLMLLSADSSKVVRVAVFYSSPQRLDVYVENKLVAPTNADWNSDNTDYTLKEPTSPDQYIPQMKSEVYGSNYFDNTYKMLNILVRGSTPVEIRTSPLLFISFQMPAMTIDKFFGDSLIMNLAIFLKIPANKIRITKIVRENRRRKRATGLTVKVQIAEPPAQQFSNSTSPDQLDFKNLQEISNNIGQMALTGKLSDAIGFNVLSVAISKPVPSTTDPQWSQMAAQPTQRTDEAGEYVSTVTRLIVVTEPVAGKKGQNFTQQPSIKAVDANDNCVCVGITTLTLTAKLTNLENQDISGLNGTTTVPFSGCWANYTDLSLSISGTDLMLAFTLNNVKAQSKSFSVNANTATTATSTANTGAFGSSNAFKPEAVYVIAIIYSLKLILCI</sequence>
<dbReference type="InterPro" id="IPR002909">
    <property type="entry name" value="IPT_dom"/>
</dbReference>
<name>A0AAD8LRY3_ACIOX</name>
<dbReference type="SMART" id="SM01225">
    <property type="entry name" value="G8"/>
    <property type="match status" value="2"/>
</dbReference>
<feature type="domain" description="PA14" evidence="13">
    <location>
        <begin position="313"/>
        <end position="460"/>
    </location>
</feature>
<feature type="domain" description="G8" evidence="12">
    <location>
        <begin position="2935"/>
        <end position="3075"/>
    </location>
</feature>
<keyword evidence="5" id="KW-0812">Transmembrane</keyword>
<keyword evidence="4" id="KW-1003">Cell membrane</keyword>
<protein>
    <submittedName>
        <fullName evidence="14">PKHD1 like 1, tandem duplicate 1</fullName>
    </submittedName>
</protein>
<dbReference type="CDD" id="cd00603">
    <property type="entry name" value="IPT_PCSR"/>
    <property type="match status" value="10"/>
</dbReference>
<dbReference type="SMART" id="SM00710">
    <property type="entry name" value="PbH1"/>
    <property type="match status" value="8"/>
</dbReference>
<dbReference type="GO" id="GO:0005886">
    <property type="term" value="C:plasma membrane"/>
    <property type="evidence" value="ECO:0007669"/>
    <property type="project" value="UniProtKB-SubCell"/>
</dbReference>
<gene>
    <name evidence="14" type="primary">PKHD1L1</name>
    <name evidence="14" type="ORF">AOXY_G3392</name>
</gene>
<dbReference type="InterPro" id="IPR037524">
    <property type="entry name" value="PA14/GLEYA"/>
</dbReference>
<accession>A0AAD8LRY3</accession>
<dbReference type="SUPFAM" id="SSF81296">
    <property type="entry name" value="E set domains"/>
    <property type="match status" value="14"/>
</dbReference>
<dbReference type="InterPro" id="IPR008972">
    <property type="entry name" value="Cupredoxin"/>
</dbReference>
<dbReference type="InterPro" id="IPR019316">
    <property type="entry name" value="G8_domain"/>
</dbReference>
<dbReference type="InterPro" id="IPR012334">
    <property type="entry name" value="Pectin_lyas_fold"/>
</dbReference>
<dbReference type="InterPro" id="IPR014756">
    <property type="entry name" value="Ig_E-set"/>
</dbReference>
<evidence type="ECO:0000256" key="2">
    <source>
        <dbReference type="ARBA" id="ARBA00004236"/>
    </source>
</evidence>
<keyword evidence="9" id="KW-0472">Membrane</keyword>
<evidence type="ECO:0000256" key="3">
    <source>
        <dbReference type="ARBA" id="ARBA00004316"/>
    </source>
</evidence>
<keyword evidence="15" id="KW-1185">Reference proteome</keyword>
<dbReference type="SUPFAM" id="SSF51126">
    <property type="entry name" value="Pectin lyase-like"/>
    <property type="match status" value="2"/>
</dbReference>
<comment type="caution">
    <text evidence="14">The sequence shown here is derived from an EMBL/GenBank/DDBJ whole genome shotgun (WGS) entry which is preliminary data.</text>
</comment>
<dbReference type="SMART" id="SM00758">
    <property type="entry name" value="PA14"/>
    <property type="match status" value="1"/>
</dbReference>
<proteinExistence type="predicted"/>
<dbReference type="PROSITE" id="PS51484">
    <property type="entry name" value="G8"/>
    <property type="match status" value="2"/>
</dbReference>
<dbReference type="SMART" id="SM00429">
    <property type="entry name" value="IPT"/>
    <property type="match status" value="13"/>
</dbReference>
<dbReference type="FunFam" id="2.60.40.10:FF:001165">
    <property type="entry name" value="PKHD1 like 1"/>
    <property type="match status" value="1"/>
</dbReference>
<dbReference type="PROSITE" id="PS51820">
    <property type="entry name" value="PA14"/>
    <property type="match status" value="1"/>
</dbReference>
<evidence type="ECO:0000259" key="12">
    <source>
        <dbReference type="PROSITE" id="PS51484"/>
    </source>
</evidence>
<dbReference type="InterPro" id="IPR052387">
    <property type="entry name" value="Fibrocystin"/>
</dbReference>
<dbReference type="CDD" id="cd00102">
    <property type="entry name" value="IPT"/>
    <property type="match status" value="1"/>
</dbReference>
<dbReference type="PANTHER" id="PTHR46769">
    <property type="entry name" value="POLYCYSTIC KIDNEY AND HEPATIC DISEASE 1 (AUTOSOMAL RECESSIVE)-LIKE 1"/>
    <property type="match status" value="1"/>
</dbReference>
<dbReference type="SUPFAM" id="SSF49503">
    <property type="entry name" value="Cupredoxins"/>
    <property type="match status" value="1"/>
</dbReference>
<dbReference type="Gene3D" id="2.60.40.10">
    <property type="entry name" value="Immunoglobulins"/>
    <property type="match status" value="14"/>
</dbReference>
<dbReference type="InterPro" id="IPR006626">
    <property type="entry name" value="PbH1"/>
</dbReference>
<dbReference type="GO" id="GO:0042995">
    <property type="term" value="C:cell projection"/>
    <property type="evidence" value="ECO:0007669"/>
    <property type="project" value="UniProtKB-SubCell"/>
</dbReference>
<dbReference type="FunFam" id="2.60.40.10:FF:001316">
    <property type="entry name" value="PKHD1 like 1"/>
    <property type="match status" value="1"/>
</dbReference>
<dbReference type="PANTHER" id="PTHR46769:SF2">
    <property type="entry name" value="FIBROCYSTIN-L ISOFORM 2 PRECURSOR-RELATED"/>
    <property type="match status" value="1"/>
</dbReference>
<keyword evidence="10" id="KW-0325">Glycoprotein</keyword>
<dbReference type="InterPro" id="IPR011050">
    <property type="entry name" value="Pectin_lyase_fold/virulence"/>
</dbReference>
<evidence type="ECO:0000256" key="7">
    <source>
        <dbReference type="ARBA" id="ARBA00022737"/>
    </source>
</evidence>
<dbReference type="Proteomes" id="UP001230051">
    <property type="component" value="Unassembled WGS sequence"/>
</dbReference>
<keyword evidence="7" id="KW-0677">Repeat</keyword>
<dbReference type="Pfam" id="PF24606">
    <property type="entry name" value="CEMIP_beta-hel"/>
    <property type="match status" value="2"/>
</dbReference>
<evidence type="ECO:0000313" key="14">
    <source>
        <dbReference type="EMBL" id="KAK1173306.1"/>
    </source>
</evidence>
<evidence type="ECO:0000256" key="10">
    <source>
        <dbReference type="ARBA" id="ARBA00023180"/>
    </source>
</evidence>
<keyword evidence="6" id="KW-0732">Signal</keyword>
<dbReference type="Gene3D" id="2.60.40.420">
    <property type="entry name" value="Cupredoxins - blue copper proteins"/>
    <property type="match status" value="1"/>
</dbReference>
<dbReference type="FunFam" id="2.160.20.10:FF:000070">
    <property type="entry name" value="PKHD1 like 1"/>
    <property type="match status" value="1"/>
</dbReference>
<dbReference type="FunFam" id="2.60.40.10:FF:001057">
    <property type="entry name" value="PKHD1 like 1"/>
    <property type="match status" value="1"/>
</dbReference>
<dbReference type="InterPro" id="IPR013783">
    <property type="entry name" value="Ig-like_fold"/>
</dbReference>
<dbReference type="Pfam" id="PF07691">
    <property type="entry name" value="PA14"/>
    <property type="match status" value="1"/>
</dbReference>
<evidence type="ECO:0000256" key="11">
    <source>
        <dbReference type="ARBA" id="ARBA00023273"/>
    </source>
</evidence>
<dbReference type="Gene3D" id="2.160.20.10">
    <property type="entry name" value="Single-stranded right-handed beta-helix, Pectin lyase-like"/>
    <property type="match status" value="1"/>
</dbReference>
<dbReference type="EMBL" id="JAGXEW010000003">
    <property type="protein sequence ID" value="KAK1173306.1"/>
    <property type="molecule type" value="Genomic_DNA"/>
</dbReference>
<evidence type="ECO:0000256" key="9">
    <source>
        <dbReference type="ARBA" id="ARBA00023136"/>
    </source>
</evidence>
<dbReference type="InterPro" id="IPR055401">
    <property type="entry name" value="CEMIP_beta-hel_dom"/>
</dbReference>
<comment type="subcellular location">
    <subcellularLocation>
        <location evidence="2">Cell membrane</location>
    </subcellularLocation>
    <subcellularLocation>
        <location evidence="3">Cell projection</location>
    </subcellularLocation>
    <subcellularLocation>
        <location evidence="1">Membrane</location>
        <topology evidence="1">Single-pass membrane protein</topology>
    </subcellularLocation>
</comment>
<feature type="domain" description="G8" evidence="12">
    <location>
        <begin position="2088"/>
        <end position="2208"/>
    </location>
</feature>
<evidence type="ECO:0000256" key="8">
    <source>
        <dbReference type="ARBA" id="ARBA00022989"/>
    </source>
</evidence>
<dbReference type="SUPFAM" id="SSF56988">
    <property type="entry name" value="Anthrax protective antigen"/>
    <property type="match status" value="1"/>
</dbReference>
<reference evidence="14" key="1">
    <citation type="submission" date="2022-02" db="EMBL/GenBank/DDBJ databases">
        <title>Atlantic sturgeon de novo genome assembly.</title>
        <authorList>
            <person name="Stock M."/>
            <person name="Klopp C."/>
            <person name="Guiguen Y."/>
            <person name="Cabau C."/>
            <person name="Parinello H."/>
            <person name="Santidrian Yebra-Pimentel E."/>
            <person name="Kuhl H."/>
            <person name="Dirks R.P."/>
            <person name="Guessner J."/>
            <person name="Wuertz S."/>
            <person name="Du K."/>
            <person name="Schartl M."/>
        </authorList>
    </citation>
    <scope>NUCLEOTIDE SEQUENCE</scope>
    <source>
        <strain evidence="14">STURGEONOMICS-FGT-2020</strain>
        <tissue evidence="14">Whole blood</tissue>
    </source>
</reference>
<evidence type="ECO:0000313" key="15">
    <source>
        <dbReference type="Proteomes" id="UP001230051"/>
    </source>
</evidence>
<dbReference type="InterPro" id="IPR011658">
    <property type="entry name" value="PA14_dom"/>
</dbReference>
<keyword evidence="8" id="KW-1133">Transmembrane helix</keyword>
<evidence type="ECO:0000256" key="4">
    <source>
        <dbReference type="ARBA" id="ARBA00022475"/>
    </source>
</evidence>
<dbReference type="FunFam" id="2.60.40.10:FF:000616">
    <property type="entry name" value="PKHD1 like 1"/>
    <property type="match status" value="2"/>
</dbReference>
<dbReference type="FunFam" id="2.60.40.10:FF:000857">
    <property type="entry name" value="PKHD1 like 1"/>
    <property type="match status" value="1"/>
</dbReference>
<keyword evidence="11" id="KW-0966">Cell projection</keyword>
<evidence type="ECO:0000256" key="5">
    <source>
        <dbReference type="ARBA" id="ARBA00022692"/>
    </source>
</evidence>
<dbReference type="Pfam" id="PF01833">
    <property type="entry name" value="TIG"/>
    <property type="match status" value="14"/>
</dbReference>
<evidence type="ECO:0000256" key="6">
    <source>
        <dbReference type="ARBA" id="ARBA00022729"/>
    </source>
</evidence>
<dbReference type="FunFam" id="2.60.40.10:FF:001292">
    <property type="entry name" value="PKHD1 like 1"/>
    <property type="match status" value="1"/>
</dbReference>
<evidence type="ECO:0000259" key="13">
    <source>
        <dbReference type="PROSITE" id="PS51820"/>
    </source>
</evidence>
<dbReference type="Pfam" id="PF10162">
    <property type="entry name" value="G8"/>
    <property type="match status" value="2"/>
</dbReference>
<organism evidence="14 15">
    <name type="scientific">Acipenser oxyrinchus oxyrinchus</name>
    <dbReference type="NCBI Taxonomy" id="40147"/>
    <lineage>
        <taxon>Eukaryota</taxon>
        <taxon>Metazoa</taxon>
        <taxon>Chordata</taxon>
        <taxon>Craniata</taxon>
        <taxon>Vertebrata</taxon>
        <taxon>Euteleostomi</taxon>
        <taxon>Actinopterygii</taxon>
        <taxon>Chondrostei</taxon>
        <taxon>Acipenseriformes</taxon>
        <taxon>Acipenseridae</taxon>
        <taxon>Acipenser</taxon>
    </lineage>
</organism>